<dbReference type="EMBL" id="BIFT01000001">
    <property type="protein sequence ID" value="GCE26460.1"/>
    <property type="molecule type" value="Genomic_DNA"/>
</dbReference>
<protein>
    <recommendedName>
        <fullName evidence="3">Aminoglycoside phosphotransferase domain-containing protein</fullName>
    </recommendedName>
</protein>
<evidence type="ECO:0000313" key="2">
    <source>
        <dbReference type="Proteomes" id="UP000287171"/>
    </source>
</evidence>
<accession>A0A402B539</accession>
<dbReference type="Proteomes" id="UP000287171">
    <property type="component" value="Unassembled WGS sequence"/>
</dbReference>
<dbReference type="OrthoDB" id="64480at2"/>
<proteinExistence type="predicted"/>
<dbReference type="AlphaFoldDB" id="A0A402B539"/>
<gene>
    <name evidence="1" type="ORF">KDA_19440</name>
</gene>
<keyword evidence="2" id="KW-1185">Reference proteome</keyword>
<evidence type="ECO:0008006" key="3">
    <source>
        <dbReference type="Google" id="ProtNLM"/>
    </source>
</evidence>
<evidence type="ECO:0000313" key="1">
    <source>
        <dbReference type="EMBL" id="GCE26460.1"/>
    </source>
</evidence>
<dbReference type="RefSeq" id="WP_126626912.1">
    <property type="nucleotide sequence ID" value="NZ_BIFT01000001.1"/>
</dbReference>
<organism evidence="1 2">
    <name type="scientific">Dictyobacter alpinus</name>
    <dbReference type="NCBI Taxonomy" id="2014873"/>
    <lineage>
        <taxon>Bacteria</taxon>
        <taxon>Bacillati</taxon>
        <taxon>Chloroflexota</taxon>
        <taxon>Ktedonobacteria</taxon>
        <taxon>Ktedonobacterales</taxon>
        <taxon>Dictyobacteraceae</taxon>
        <taxon>Dictyobacter</taxon>
    </lineage>
</organism>
<comment type="caution">
    <text evidence="1">The sequence shown here is derived from an EMBL/GenBank/DDBJ whole genome shotgun (WGS) entry which is preliminary data.</text>
</comment>
<name>A0A402B539_9CHLR</name>
<sequence>MLVEQYHSYNTGIKELLPAISAEALRLPEPSESSLIMVDMDPTQFLVRNSSVAALVDTEAYALGSRAFDFIALEYILDQRKASALARGYSRILSVPDLTLVRPVYRYFYRLLEIQEKSEIAIWQAQPLLFEPSP</sequence>
<reference evidence="2" key="1">
    <citation type="submission" date="2018-12" db="EMBL/GenBank/DDBJ databases">
        <title>Tengunoibacter tsumagoiensis gen. nov., sp. nov., Dictyobacter kobayashii sp. nov., D. alpinus sp. nov., and D. joshuensis sp. nov. and description of Dictyobacteraceae fam. nov. within the order Ktedonobacterales isolated from Tengu-no-mugimeshi.</title>
        <authorList>
            <person name="Wang C.M."/>
            <person name="Zheng Y."/>
            <person name="Sakai Y."/>
            <person name="Toyoda A."/>
            <person name="Minakuchi Y."/>
            <person name="Abe K."/>
            <person name="Yokota A."/>
            <person name="Yabe S."/>
        </authorList>
    </citation>
    <scope>NUCLEOTIDE SEQUENCE [LARGE SCALE GENOMIC DNA]</scope>
    <source>
        <strain evidence="2">Uno16</strain>
    </source>
</reference>